<dbReference type="CDD" id="cd03747">
    <property type="entry name" value="Ntn_PGA_like"/>
    <property type="match status" value="1"/>
</dbReference>
<organism evidence="4 5">
    <name type="scientific">Nitrospira defluvii</name>
    <dbReference type="NCBI Taxonomy" id="330214"/>
    <lineage>
        <taxon>Bacteria</taxon>
        <taxon>Pseudomonadati</taxon>
        <taxon>Nitrospirota</taxon>
        <taxon>Nitrospiria</taxon>
        <taxon>Nitrospirales</taxon>
        <taxon>Nitrospiraceae</taxon>
        <taxon>Nitrospira</taxon>
    </lineage>
</organism>
<keyword evidence="5" id="KW-1185">Reference proteome</keyword>
<dbReference type="Pfam" id="PF01804">
    <property type="entry name" value="Penicil_amidase"/>
    <property type="match status" value="1"/>
</dbReference>
<evidence type="ECO:0000256" key="2">
    <source>
        <dbReference type="ARBA" id="ARBA00022801"/>
    </source>
</evidence>
<dbReference type="PIRSF" id="PIRSF001227">
    <property type="entry name" value="Pen_acylase"/>
    <property type="match status" value="1"/>
</dbReference>
<keyword evidence="2" id="KW-0378">Hydrolase</keyword>
<dbReference type="InterPro" id="IPR023343">
    <property type="entry name" value="Penicillin_amidase_dom1"/>
</dbReference>
<dbReference type="InterPro" id="IPR029055">
    <property type="entry name" value="Ntn_hydrolases_N"/>
</dbReference>
<dbReference type="PANTHER" id="PTHR34218:SF4">
    <property type="entry name" value="ACYL-HOMOSERINE LACTONE ACYLASE QUIP"/>
    <property type="match status" value="1"/>
</dbReference>
<reference evidence="4 5" key="1">
    <citation type="submission" date="2021-02" db="EMBL/GenBank/DDBJ databases">
        <authorList>
            <person name="Han P."/>
        </authorList>
    </citation>
    <scope>NUCLEOTIDE SEQUENCE [LARGE SCALE GENOMIC DNA]</scope>
    <source>
        <strain evidence="4">Candidatus Nitrospira sp. ZN2</strain>
    </source>
</reference>
<proteinExistence type="inferred from homology"/>
<sequence>MMTGRRLFAIVIGSMVAGAAVLWLVCSASLPVRDGALTLPGLQAPVAVAFDGYGIPTVTAESRVDAFRVLGYVTAQDRLFQMDLLRRTSAGRLAEIFGDQAVPIDVKQRRLGLSRVAEAVLRRLPADQSAVLSAYAEGVNTFLDEMRIPPFECLVLAYRPTRWEPTDSLLVVLAMFQMLNGSEDDERMRTVMKASLPEDVAGFLLPSLDPYTAQLLRGGNRHELPAPVPVEALAALRRTGAQSRSSQMSMVPSRKREIGSNAWVVGPAKTADGRAILANDMHLDVGVPNIWYRVQLRYGRSELSGVVVPGIPVVIAGSNGSVSWGLTNVEGDFLDLVRLELNPQNPNEYATPEGWERFIQRQERIAVSGGPDRIVDIQETRWGPVAEEPLMGQPVALRWTALDPEAVDLGLLHMDQARSVWDGIAVATRAGTPPNNILLADAGGHIAWTYMGRIPIRRGLDGSVSQSWSDGRTGWSGFIPPDELPRIVDPPSGYLVSANHRMTDETYPYVIGHAYASGYRAFRITERLRSMERIREQDLLALQLDTTTQVYDFYRDLLRGLLTDDVIARRPELADARQAVETWDGRADKDSRGFALMVLFRRNLSASVFAPFLQGCREKDAGFVFDGDLNTPLRSLLIEQALPTLPDPVTFTDWPSFLLHQLAETVAALKTDYGISRIDELAWGTANRVRMAHPLSEALPIVGRWLDMGDDAASGCGPCVRVQSGSLTASERMVVSPAHHADALFHMPGGQSGHPLSSHYRDQQRNWSQGLPTSLLAGKPIQTLKFSPESRATRL</sequence>
<dbReference type="Gene3D" id="1.10.439.10">
    <property type="entry name" value="Penicillin Amidohydrolase, domain 1"/>
    <property type="match status" value="1"/>
</dbReference>
<comment type="caution">
    <text evidence="4">The sequence shown here is derived from an EMBL/GenBank/DDBJ whole genome shotgun (WGS) entry which is preliminary data.</text>
</comment>
<dbReference type="SUPFAM" id="SSF56235">
    <property type="entry name" value="N-terminal nucleophile aminohydrolases (Ntn hydrolases)"/>
    <property type="match status" value="1"/>
</dbReference>
<evidence type="ECO:0000313" key="5">
    <source>
        <dbReference type="Proteomes" id="UP000675880"/>
    </source>
</evidence>
<comment type="similarity">
    <text evidence="1">Belongs to the peptidase S45 family.</text>
</comment>
<dbReference type="EMBL" id="CAJNBJ010000022">
    <property type="protein sequence ID" value="CAE6805439.1"/>
    <property type="molecule type" value="Genomic_DNA"/>
</dbReference>
<dbReference type="PANTHER" id="PTHR34218">
    <property type="entry name" value="PEPTIDASE S45 PENICILLIN AMIDASE"/>
    <property type="match status" value="1"/>
</dbReference>
<evidence type="ECO:0000256" key="3">
    <source>
        <dbReference type="ARBA" id="ARBA00023145"/>
    </source>
</evidence>
<evidence type="ECO:0000313" key="4">
    <source>
        <dbReference type="EMBL" id="CAE6805439.1"/>
    </source>
</evidence>
<dbReference type="Proteomes" id="UP000675880">
    <property type="component" value="Unassembled WGS sequence"/>
</dbReference>
<dbReference type="InterPro" id="IPR014395">
    <property type="entry name" value="Pen/GL7ACA/AHL_acylase"/>
</dbReference>
<keyword evidence="3" id="KW-0865">Zymogen</keyword>
<dbReference type="InterPro" id="IPR002692">
    <property type="entry name" value="S45"/>
</dbReference>
<name>A0ABM8SF09_9BACT</name>
<gene>
    <name evidence="4" type="ORF">NSPZN2_90067</name>
</gene>
<accession>A0ABM8SF09</accession>
<dbReference type="InterPro" id="IPR043146">
    <property type="entry name" value="Penicillin_amidase_N_B-knob"/>
</dbReference>
<dbReference type="Gene3D" id="1.10.1400.10">
    <property type="match status" value="1"/>
</dbReference>
<dbReference type="Gene3D" id="3.60.20.10">
    <property type="entry name" value="Glutamine Phosphoribosylpyrophosphate, subunit 1, domain 1"/>
    <property type="match status" value="1"/>
</dbReference>
<protein>
    <submittedName>
        <fullName evidence="4">Penicillin acylase family protein</fullName>
    </submittedName>
</protein>
<dbReference type="RefSeq" id="WP_213044397.1">
    <property type="nucleotide sequence ID" value="NZ_CAJNBJ010000022.1"/>
</dbReference>
<dbReference type="Gene3D" id="2.30.120.10">
    <property type="match status" value="1"/>
</dbReference>
<evidence type="ECO:0000256" key="1">
    <source>
        <dbReference type="ARBA" id="ARBA00006586"/>
    </source>
</evidence>
<dbReference type="InterPro" id="IPR043147">
    <property type="entry name" value="Penicillin_amidase_A-knob"/>
</dbReference>